<feature type="compositionally biased region" description="Polar residues" evidence="1">
    <location>
        <begin position="9"/>
        <end position="19"/>
    </location>
</feature>
<evidence type="ECO:0000256" key="1">
    <source>
        <dbReference type="SAM" id="MobiDB-lite"/>
    </source>
</evidence>
<keyword evidence="3" id="KW-1185">Reference proteome</keyword>
<feature type="non-terminal residue" evidence="2">
    <location>
        <position position="179"/>
    </location>
</feature>
<dbReference type="AlphaFoldDB" id="A0ABD0M0I4"/>
<comment type="caution">
    <text evidence="2">The sequence shown here is derived from an EMBL/GenBank/DDBJ whole genome shotgun (WGS) entry which is preliminary data.</text>
</comment>
<reference evidence="2 3" key="1">
    <citation type="journal article" date="2023" name="Sci. Data">
        <title>Genome assembly of the Korean intertidal mud-creeper Batillaria attramentaria.</title>
        <authorList>
            <person name="Patra A.K."/>
            <person name="Ho P.T."/>
            <person name="Jun S."/>
            <person name="Lee S.J."/>
            <person name="Kim Y."/>
            <person name="Won Y.J."/>
        </authorList>
    </citation>
    <scope>NUCLEOTIDE SEQUENCE [LARGE SCALE GENOMIC DNA]</scope>
    <source>
        <strain evidence="2">Wonlab-2016</strain>
    </source>
</reference>
<feature type="region of interest" description="Disordered" evidence="1">
    <location>
        <begin position="1"/>
        <end position="46"/>
    </location>
</feature>
<dbReference type="EMBL" id="JACVVK020000011">
    <property type="protein sequence ID" value="KAK7505223.1"/>
    <property type="molecule type" value="Genomic_DNA"/>
</dbReference>
<organism evidence="2 3">
    <name type="scientific">Batillaria attramentaria</name>
    <dbReference type="NCBI Taxonomy" id="370345"/>
    <lineage>
        <taxon>Eukaryota</taxon>
        <taxon>Metazoa</taxon>
        <taxon>Spiralia</taxon>
        <taxon>Lophotrochozoa</taxon>
        <taxon>Mollusca</taxon>
        <taxon>Gastropoda</taxon>
        <taxon>Caenogastropoda</taxon>
        <taxon>Sorbeoconcha</taxon>
        <taxon>Cerithioidea</taxon>
        <taxon>Batillariidae</taxon>
        <taxon>Batillaria</taxon>
    </lineage>
</organism>
<protein>
    <submittedName>
        <fullName evidence="2">Uncharacterized protein</fullName>
    </submittedName>
</protein>
<accession>A0ABD0M0I4</accession>
<gene>
    <name evidence="2" type="ORF">BaRGS_00003385</name>
</gene>
<dbReference type="Proteomes" id="UP001519460">
    <property type="component" value="Unassembled WGS sequence"/>
</dbReference>
<name>A0ABD0M0I4_9CAEN</name>
<proteinExistence type="predicted"/>
<evidence type="ECO:0000313" key="3">
    <source>
        <dbReference type="Proteomes" id="UP001519460"/>
    </source>
</evidence>
<evidence type="ECO:0000313" key="2">
    <source>
        <dbReference type="EMBL" id="KAK7505223.1"/>
    </source>
</evidence>
<sequence length="179" mass="19095">MYVFVDTSEPGSSSATGDTGSVRPQPGGGAASSAFPARRRTSSSSTDLSYADVTRLMDEVGFSSLQRPLEPPGTVCALLLVRFPDSVLPQFRLSVQIELQDPVSHLASVAALAPQPFSGFEQSKSAVTMQWPSRTAVALLVFDGTEGATDWLRGLGTKGDTWQYQCEAVVVRGLWIAPK</sequence>